<dbReference type="PANTHER" id="PTHR43649:SF17">
    <property type="entry name" value="ABC TRANSPORTER SOLUTE BINDING PROTEIN-SUGAR TRANSPORT"/>
    <property type="match status" value="1"/>
</dbReference>
<dbReference type="PANTHER" id="PTHR43649">
    <property type="entry name" value="ARABINOSE-BINDING PROTEIN-RELATED"/>
    <property type="match status" value="1"/>
</dbReference>
<gene>
    <name evidence="4" type="ORF">IAA53_03985</name>
</gene>
<feature type="signal peptide" evidence="2">
    <location>
        <begin position="1"/>
        <end position="19"/>
    </location>
</feature>
<evidence type="ECO:0000256" key="2">
    <source>
        <dbReference type="SAM" id="SignalP"/>
    </source>
</evidence>
<dbReference type="Gene3D" id="3.40.190.10">
    <property type="entry name" value="Periplasmic binding protein-like II"/>
    <property type="match status" value="2"/>
</dbReference>
<reference evidence="4" key="1">
    <citation type="submission" date="2020-10" db="EMBL/GenBank/DDBJ databases">
        <authorList>
            <person name="Gilroy R."/>
        </authorList>
    </citation>
    <scope>NUCLEOTIDE SEQUENCE</scope>
    <source>
        <strain evidence="4">ChiBcec15-4380</strain>
    </source>
</reference>
<organism evidence="4 5">
    <name type="scientific">Candidatus Avoscillospira avicola</name>
    <dbReference type="NCBI Taxonomy" id="2840706"/>
    <lineage>
        <taxon>Bacteria</taxon>
        <taxon>Bacillati</taxon>
        <taxon>Bacillota</taxon>
        <taxon>Clostridia</taxon>
        <taxon>Eubacteriales</taxon>
        <taxon>Oscillospiraceae</taxon>
        <taxon>Oscillospiraceae incertae sedis</taxon>
        <taxon>Candidatus Avoscillospira</taxon>
    </lineage>
</organism>
<feature type="chain" id="PRO_5038691019" evidence="2">
    <location>
        <begin position="20"/>
        <end position="502"/>
    </location>
</feature>
<comment type="caution">
    <text evidence="4">The sequence shown here is derived from an EMBL/GenBank/DDBJ whole genome shotgun (WGS) entry which is preliminary data.</text>
</comment>
<dbReference type="Pfam" id="PF13416">
    <property type="entry name" value="SBP_bac_8"/>
    <property type="match status" value="1"/>
</dbReference>
<name>A0A9D1DGY5_9FIRM</name>
<feature type="region of interest" description="Disordered" evidence="1">
    <location>
        <begin position="26"/>
        <end position="57"/>
    </location>
</feature>
<feature type="compositionally biased region" description="Low complexity" evidence="1">
    <location>
        <begin position="26"/>
        <end position="54"/>
    </location>
</feature>
<dbReference type="Proteomes" id="UP000824239">
    <property type="component" value="Unassembled WGS sequence"/>
</dbReference>
<keyword evidence="2" id="KW-0732">Signal</keyword>
<dbReference type="Pfam" id="PF12010">
    <property type="entry name" value="DUF3502"/>
    <property type="match status" value="1"/>
</dbReference>
<accession>A0A9D1DGY5</accession>
<dbReference type="InterPro" id="IPR050490">
    <property type="entry name" value="Bact_solute-bd_prot1"/>
</dbReference>
<protein>
    <submittedName>
        <fullName evidence="4">ABC transporter substrate-binding protein</fullName>
    </submittedName>
</protein>
<evidence type="ECO:0000259" key="3">
    <source>
        <dbReference type="Pfam" id="PF12010"/>
    </source>
</evidence>
<feature type="domain" description="DUF3502" evidence="3">
    <location>
        <begin position="433"/>
        <end position="501"/>
    </location>
</feature>
<dbReference type="SUPFAM" id="SSF53850">
    <property type="entry name" value="Periplasmic binding protein-like II"/>
    <property type="match status" value="1"/>
</dbReference>
<dbReference type="EMBL" id="DVHE01000032">
    <property type="protein sequence ID" value="HIR50435.1"/>
    <property type="molecule type" value="Genomic_DNA"/>
</dbReference>
<proteinExistence type="predicted"/>
<evidence type="ECO:0000313" key="4">
    <source>
        <dbReference type="EMBL" id="HIR50435.1"/>
    </source>
</evidence>
<dbReference type="InterPro" id="IPR006059">
    <property type="entry name" value="SBP"/>
</dbReference>
<evidence type="ECO:0000256" key="1">
    <source>
        <dbReference type="SAM" id="MobiDB-lite"/>
    </source>
</evidence>
<dbReference type="PROSITE" id="PS51257">
    <property type="entry name" value="PROKAR_LIPOPROTEIN"/>
    <property type="match status" value="1"/>
</dbReference>
<dbReference type="AlphaFoldDB" id="A0A9D1DGY5"/>
<reference evidence="4" key="2">
    <citation type="journal article" date="2021" name="PeerJ">
        <title>Extensive microbial diversity within the chicken gut microbiome revealed by metagenomics and culture.</title>
        <authorList>
            <person name="Gilroy R."/>
            <person name="Ravi A."/>
            <person name="Getino M."/>
            <person name="Pursley I."/>
            <person name="Horton D.L."/>
            <person name="Alikhan N.F."/>
            <person name="Baker D."/>
            <person name="Gharbi K."/>
            <person name="Hall N."/>
            <person name="Watson M."/>
            <person name="Adriaenssens E.M."/>
            <person name="Foster-Nyarko E."/>
            <person name="Jarju S."/>
            <person name="Secka A."/>
            <person name="Antonio M."/>
            <person name="Oren A."/>
            <person name="Chaudhuri R.R."/>
            <person name="La Ragione R."/>
            <person name="Hildebrand F."/>
            <person name="Pallen M.J."/>
        </authorList>
    </citation>
    <scope>NUCLEOTIDE SEQUENCE</scope>
    <source>
        <strain evidence="4">ChiBcec15-4380</strain>
    </source>
</reference>
<dbReference type="InterPro" id="IPR022627">
    <property type="entry name" value="DUF3502"/>
</dbReference>
<evidence type="ECO:0000313" key="5">
    <source>
        <dbReference type="Proteomes" id="UP000824239"/>
    </source>
</evidence>
<sequence length="502" mass="54577">MKKLIALLLAALMIFGVLAGCASETAPSGDTAADSSDTADTTTDTATENPPTTTEDGIPVITWYQVGAGQPKDIEAWNEIVNPYLEEKIGVHLNLQVVGWGDWGDRRTMLVQTNEDYDIVFTDMSTYINNIQMGAFADLTELIKDTPGITDLIPEEYLKACTVDGKLYGIPAYKDSSMTNFFVWTKAEVDEYYPDYAEDHTLADIDAGLRAVKEGTGVTPLMLNKDGISCIVGNMYDNFGTGLPAIGVSYFDGSNKIVPVFEQEDVLEQLRLLHTWYNDGLINSDANTLDSFQGYCSLGVSQGWPGASVGWGTGRGAEVVVSQFGKTVLSNDTVQGSMACINNSSPNKEAAMKLLELVNTDTKFRDMLAYGIEGVHFEYVEEDGIQKVKRLNQDWTAASYTQGSTMVMSPEAGTVGDQREEIKAQNENAVASPALGFYFDTTNVKDQLAACTATWMTYKGLIMTGAGDPDQIIPEMMDSLRADGFDDILAEAQAQFDAYLAG</sequence>